<reference evidence="1 2" key="1">
    <citation type="submission" date="2016-10" db="EMBL/GenBank/DDBJ databases">
        <title>Draft Genome sequence of Roseomonas sp. strain M3.</title>
        <authorList>
            <person name="Subhash Y."/>
            <person name="Lee S."/>
        </authorList>
    </citation>
    <scope>NUCLEOTIDE SEQUENCE [LARGE SCALE GENOMIC DNA]</scope>
    <source>
        <strain evidence="1 2">M3</strain>
    </source>
</reference>
<evidence type="ECO:0000313" key="2">
    <source>
        <dbReference type="Proteomes" id="UP000188879"/>
    </source>
</evidence>
<dbReference type="Proteomes" id="UP000188879">
    <property type="component" value="Unassembled WGS sequence"/>
</dbReference>
<protein>
    <recommendedName>
        <fullName evidence="3">Holin</fullName>
    </recommendedName>
</protein>
<keyword evidence="2" id="KW-1185">Reference proteome</keyword>
<dbReference type="RefSeq" id="WP_076960360.1">
    <property type="nucleotide sequence ID" value="NZ_MLCO01000373.1"/>
</dbReference>
<evidence type="ECO:0008006" key="3">
    <source>
        <dbReference type="Google" id="ProtNLM"/>
    </source>
</evidence>
<accession>A0A1V2GUF6</accession>
<comment type="caution">
    <text evidence="1">The sequence shown here is derived from an EMBL/GenBank/DDBJ whole genome shotgun (WGS) entry which is preliminary data.</text>
</comment>
<dbReference type="OrthoDB" id="7276341at2"/>
<sequence length="63" mass="6701">METWLRAQITQPSTWRGLFLMLSAGFGISVSAELQAALPNLAIAALGLWEAVRKGGRFGDPGA</sequence>
<proteinExistence type="predicted"/>
<dbReference type="EMBL" id="MLCO01000373">
    <property type="protein sequence ID" value="ONG44946.1"/>
    <property type="molecule type" value="Genomic_DNA"/>
</dbReference>
<dbReference type="AlphaFoldDB" id="A0A1V2GUF6"/>
<evidence type="ECO:0000313" key="1">
    <source>
        <dbReference type="EMBL" id="ONG44946.1"/>
    </source>
</evidence>
<gene>
    <name evidence="1" type="ORF">BKE38_27075</name>
</gene>
<name>A0A1V2GUF6_9PROT</name>
<organism evidence="1 2">
    <name type="scientific">Teichococcus deserti</name>
    <dbReference type="NCBI Taxonomy" id="1817963"/>
    <lineage>
        <taxon>Bacteria</taxon>
        <taxon>Pseudomonadati</taxon>
        <taxon>Pseudomonadota</taxon>
        <taxon>Alphaproteobacteria</taxon>
        <taxon>Acetobacterales</taxon>
        <taxon>Roseomonadaceae</taxon>
        <taxon>Roseomonas</taxon>
    </lineage>
</organism>